<dbReference type="CDD" id="cd07247">
    <property type="entry name" value="SgaA_N_like"/>
    <property type="match status" value="1"/>
</dbReference>
<dbReference type="InterPro" id="IPR037523">
    <property type="entry name" value="VOC_core"/>
</dbReference>
<evidence type="ECO:0000313" key="3">
    <source>
        <dbReference type="Proteomes" id="UP000305674"/>
    </source>
</evidence>
<name>A0A4U1BFN4_9GAMM</name>
<dbReference type="InterPro" id="IPR029068">
    <property type="entry name" value="Glyas_Bleomycin-R_OHBP_Dase"/>
</dbReference>
<dbReference type="EMBL" id="SWCI01000005">
    <property type="protein sequence ID" value="TKB48831.1"/>
    <property type="molecule type" value="Genomic_DNA"/>
</dbReference>
<organism evidence="2 3">
    <name type="scientific">Ferrimonas sediminicola</name>
    <dbReference type="NCBI Taxonomy" id="2569538"/>
    <lineage>
        <taxon>Bacteria</taxon>
        <taxon>Pseudomonadati</taxon>
        <taxon>Pseudomonadota</taxon>
        <taxon>Gammaproteobacteria</taxon>
        <taxon>Alteromonadales</taxon>
        <taxon>Ferrimonadaceae</taxon>
        <taxon>Ferrimonas</taxon>
    </lineage>
</organism>
<reference evidence="2 3" key="1">
    <citation type="submission" date="2019-04" db="EMBL/GenBank/DDBJ databases">
        <authorList>
            <person name="Hwang J.C."/>
        </authorList>
    </citation>
    <scope>NUCLEOTIDE SEQUENCE [LARGE SCALE GENOMIC DNA]</scope>
    <source>
        <strain evidence="2 3">IMCC35001</strain>
    </source>
</reference>
<gene>
    <name evidence="2" type="ORF">FCL40_09305</name>
</gene>
<evidence type="ECO:0000313" key="2">
    <source>
        <dbReference type="EMBL" id="TKB48831.1"/>
    </source>
</evidence>
<dbReference type="PANTHER" id="PTHR33993">
    <property type="entry name" value="GLYOXALASE-RELATED"/>
    <property type="match status" value="1"/>
</dbReference>
<keyword evidence="3" id="KW-1185">Reference proteome</keyword>
<dbReference type="PANTHER" id="PTHR33993:SF14">
    <property type="entry name" value="GB|AAF24581.1"/>
    <property type="match status" value="1"/>
</dbReference>
<dbReference type="RefSeq" id="WP_136853025.1">
    <property type="nucleotide sequence ID" value="NZ_SWCI01000005.1"/>
</dbReference>
<protein>
    <submittedName>
        <fullName evidence="2">VOC family protein</fullName>
    </submittedName>
</protein>
<comment type="caution">
    <text evidence="2">The sequence shown here is derived from an EMBL/GenBank/DDBJ whole genome shotgun (WGS) entry which is preliminary data.</text>
</comment>
<evidence type="ECO:0000259" key="1">
    <source>
        <dbReference type="PROSITE" id="PS51819"/>
    </source>
</evidence>
<dbReference type="AlphaFoldDB" id="A0A4U1BFN4"/>
<dbReference type="OrthoDB" id="9793039at2"/>
<accession>A0A4U1BFN4</accession>
<dbReference type="Gene3D" id="3.10.180.10">
    <property type="entry name" value="2,3-Dihydroxybiphenyl 1,2-Dioxygenase, domain 1"/>
    <property type="match status" value="1"/>
</dbReference>
<dbReference type="SUPFAM" id="SSF54593">
    <property type="entry name" value="Glyoxalase/Bleomycin resistance protein/Dihydroxybiphenyl dioxygenase"/>
    <property type="match status" value="1"/>
</dbReference>
<dbReference type="PROSITE" id="PS51819">
    <property type="entry name" value="VOC"/>
    <property type="match status" value="1"/>
</dbReference>
<dbReference type="InterPro" id="IPR052164">
    <property type="entry name" value="Anthracycline_SecMetBiosynth"/>
</dbReference>
<dbReference type="Proteomes" id="UP000305674">
    <property type="component" value="Unassembled WGS sequence"/>
</dbReference>
<sequence length="126" mass="13427">MSSPFETHGAHSWQELSTSDPAAAMVFYGPLFGWTFTEKQMEMASYHIIENGGVGVGGIMQAPEPGMPAVWTGYVTVTDVDAVAAKAVELGGELLYGPQDIPEVGRFCWIRDPQGAVIAAISYAMG</sequence>
<dbReference type="Pfam" id="PF00903">
    <property type="entry name" value="Glyoxalase"/>
    <property type="match status" value="1"/>
</dbReference>
<proteinExistence type="predicted"/>
<dbReference type="InterPro" id="IPR004360">
    <property type="entry name" value="Glyas_Fos-R_dOase_dom"/>
</dbReference>
<feature type="domain" description="VOC" evidence="1">
    <location>
        <begin position="9"/>
        <end position="123"/>
    </location>
</feature>